<keyword evidence="2" id="KW-1185">Reference proteome</keyword>
<dbReference type="RefSeq" id="XP_011095282.1">
    <property type="nucleotide sequence ID" value="XM_011096980.2"/>
</dbReference>
<dbReference type="PANTHER" id="PTHR43437:SF3">
    <property type="entry name" value="HYDROXYACYL-THIOESTER DEHYDRATASE TYPE 2, MITOCHONDRIAL"/>
    <property type="match status" value="1"/>
</dbReference>
<dbReference type="CDD" id="cd03449">
    <property type="entry name" value="R_hydratase"/>
    <property type="match status" value="1"/>
</dbReference>
<dbReference type="GO" id="GO:0006633">
    <property type="term" value="P:fatty acid biosynthetic process"/>
    <property type="evidence" value="ECO:0007669"/>
    <property type="project" value="TreeGrafter"/>
</dbReference>
<dbReference type="GO" id="GO:0005739">
    <property type="term" value="C:mitochondrion"/>
    <property type="evidence" value="ECO:0007669"/>
    <property type="project" value="TreeGrafter"/>
</dbReference>
<dbReference type="SUPFAM" id="SSF54637">
    <property type="entry name" value="Thioesterase/thiol ester dehydrase-isomerase"/>
    <property type="match status" value="1"/>
</dbReference>
<dbReference type="RefSeq" id="XP_020553863.1">
    <property type="nucleotide sequence ID" value="XM_020698204.1"/>
</dbReference>
<evidence type="ECO:0000313" key="6">
    <source>
        <dbReference type="RefSeq" id="XP_020553862.1"/>
    </source>
</evidence>
<dbReference type="GeneID" id="105174790"/>
<dbReference type="AlphaFoldDB" id="A0A6I9UBL7"/>
<name>A0A6I9UBL7_SESIN</name>
<sequence length="207" mass="22999">MFDKFLQRDLAVISIRVDFKTMANPFSAKVMKRPFWNSVYSLMYCSSPAAAMNVLKTGDVLKQARVFSTSDIAGYSKLTHDSNPLHFDSKCARNAGFEDIPVPGMLVASLFPRIIASYFPGAIYVKQTLDFRSPVFVGDNITSQVQASSVRQMKQKYMVKFVTTCFKDGEVVVIGGEATAILPTLAMKQVDNHSSESKDFGSRTQLH</sequence>
<evidence type="ECO:0000313" key="7">
    <source>
        <dbReference type="RefSeq" id="XP_020553863.1"/>
    </source>
</evidence>
<proteinExistence type="predicted"/>
<dbReference type="RefSeq" id="XP_020553862.1">
    <property type="nucleotide sequence ID" value="XM_020698203.1"/>
</dbReference>
<dbReference type="KEGG" id="sind:105174790"/>
<dbReference type="InterPro" id="IPR029069">
    <property type="entry name" value="HotDog_dom_sf"/>
</dbReference>
<dbReference type="Gene3D" id="3.10.129.10">
    <property type="entry name" value="Hotdog Thioesterase"/>
    <property type="match status" value="1"/>
</dbReference>
<evidence type="ECO:0000259" key="1">
    <source>
        <dbReference type="Pfam" id="PF01575"/>
    </source>
</evidence>
<gene>
    <name evidence="3 4 5 6 7" type="primary">LOC105174790</name>
</gene>
<evidence type="ECO:0000313" key="4">
    <source>
        <dbReference type="RefSeq" id="XP_011095282.1"/>
    </source>
</evidence>
<feature type="domain" description="MaoC-like" evidence="1">
    <location>
        <begin position="63"/>
        <end position="157"/>
    </location>
</feature>
<dbReference type="RefSeq" id="XP_011095283.1">
    <property type="nucleotide sequence ID" value="XM_011096981.2"/>
</dbReference>
<dbReference type="Proteomes" id="UP000504604">
    <property type="component" value="Linkage group LG12"/>
</dbReference>
<dbReference type="InterPro" id="IPR002539">
    <property type="entry name" value="MaoC-like_dom"/>
</dbReference>
<organism evidence="3">
    <name type="scientific">Sesamum indicum</name>
    <name type="common">Oriental sesame</name>
    <name type="synonym">Sesamum orientale</name>
    <dbReference type="NCBI Taxonomy" id="4182"/>
    <lineage>
        <taxon>Eukaryota</taxon>
        <taxon>Viridiplantae</taxon>
        <taxon>Streptophyta</taxon>
        <taxon>Embryophyta</taxon>
        <taxon>Tracheophyta</taxon>
        <taxon>Spermatophyta</taxon>
        <taxon>Magnoliopsida</taxon>
        <taxon>eudicotyledons</taxon>
        <taxon>Gunneridae</taxon>
        <taxon>Pentapetalae</taxon>
        <taxon>asterids</taxon>
        <taxon>lamiids</taxon>
        <taxon>Lamiales</taxon>
        <taxon>Pedaliaceae</taxon>
        <taxon>Sesamum</taxon>
    </lineage>
</organism>
<protein>
    <submittedName>
        <fullName evidence="3">Uncharacterized protein LOC105174790</fullName>
    </submittedName>
</protein>
<dbReference type="Pfam" id="PF01575">
    <property type="entry name" value="MaoC_dehydratas"/>
    <property type="match status" value="1"/>
</dbReference>
<evidence type="ECO:0000313" key="2">
    <source>
        <dbReference type="Proteomes" id="UP000504604"/>
    </source>
</evidence>
<evidence type="ECO:0000313" key="5">
    <source>
        <dbReference type="RefSeq" id="XP_011095283.1"/>
    </source>
</evidence>
<dbReference type="OrthoDB" id="3592703at2759"/>
<accession>A0A6I9UBL7</accession>
<dbReference type="InterPro" id="IPR050965">
    <property type="entry name" value="UPF0336/Enoyl-CoA_hydratase"/>
</dbReference>
<dbReference type="PANTHER" id="PTHR43437">
    <property type="entry name" value="HYDROXYACYL-THIOESTER DEHYDRATASE TYPE 2, MITOCHONDRIAL-RELATED"/>
    <property type="match status" value="1"/>
</dbReference>
<dbReference type="GO" id="GO:0019171">
    <property type="term" value="F:(3R)-hydroxyacyl-[acyl-carrier-protein] dehydratase activity"/>
    <property type="evidence" value="ECO:0007669"/>
    <property type="project" value="TreeGrafter"/>
</dbReference>
<dbReference type="RefSeq" id="XP_011095281.1">
    <property type="nucleotide sequence ID" value="XM_011096979.2"/>
</dbReference>
<evidence type="ECO:0000313" key="3">
    <source>
        <dbReference type="RefSeq" id="XP_011095281.1"/>
    </source>
</evidence>
<reference evidence="3" key="1">
    <citation type="submission" date="2022-04" db="UniProtKB">
        <authorList>
            <consortium name="RefSeq"/>
        </authorList>
    </citation>
    <scope>IDENTIFICATION</scope>
</reference>